<evidence type="ECO:0000256" key="3">
    <source>
        <dbReference type="ARBA" id="ARBA00022485"/>
    </source>
</evidence>
<reference evidence="12" key="2">
    <citation type="submission" date="2021-09" db="EMBL/GenBank/DDBJ databases">
        <authorList>
            <person name="Gilroy R."/>
        </authorList>
    </citation>
    <scope>NUCLEOTIDE SEQUENCE</scope>
    <source>
        <strain evidence="12">ChiHjej13B12-9602</strain>
    </source>
</reference>
<keyword evidence="4" id="KW-0949">S-adenosyl-L-methionine</keyword>
<dbReference type="SUPFAM" id="SSF54862">
    <property type="entry name" value="4Fe-4S ferredoxins"/>
    <property type="match status" value="1"/>
</dbReference>
<accession>A0A921IW55</accession>
<dbReference type="PROSITE" id="PS01087">
    <property type="entry name" value="RADICAL_ACTIVATING"/>
    <property type="match status" value="1"/>
</dbReference>
<evidence type="ECO:0000256" key="6">
    <source>
        <dbReference type="ARBA" id="ARBA00023002"/>
    </source>
</evidence>
<evidence type="ECO:0000256" key="5">
    <source>
        <dbReference type="ARBA" id="ARBA00022723"/>
    </source>
</evidence>
<dbReference type="InterPro" id="IPR058240">
    <property type="entry name" value="rSAM_sf"/>
</dbReference>
<dbReference type="SUPFAM" id="SSF102114">
    <property type="entry name" value="Radical SAM enzymes"/>
    <property type="match status" value="1"/>
</dbReference>
<dbReference type="EMBL" id="DYUZ01000017">
    <property type="protein sequence ID" value="HJG37147.1"/>
    <property type="molecule type" value="Genomic_DNA"/>
</dbReference>
<dbReference type="SFLD" id="SFLDG01066">
    <property type="entry name" value="organic_radical-activating_enz"/>
    <property type="match status" value="1"/>
</dbReference>
<dbReference type="InterPro" id="IPR013785">
    <property type="entry name" value="Aldolase_TIM"/>
</dbReference>
<evidence type="ECO:0000256" key="4">
    <source>
        <dbReference type="ARBA" id="ARBA00022691"/>
    </source>
</evidence>
<comment type="caution">
    <text evidence="12">The sequence shown here is derived from an EMBL/GenBank/DDBJ whole genome shotgun (WGS) entry which is preliminary data.</text>
</comment>
<keyword evidence="7" id="KW-0408">Iron</keyword>
<dbReference type="GO" id="GO:0051539">
    <property type="term" value="F:4 iron, 4 sulfur cluster binding"/>
    <property type="evidence" value="ECO:0007669"/>
    <property type="project" value="UniProtKB-KW"/>
</dbReference>
<evidence type="ECO:0000259" key="11">
    <source>
        <dbReference type="PROSITE" id="PS51918"/>
    </source>
</evidence>
<dbReference type="CDD" id="cd01335">
    <property type="entry name" value="Radical_SAM"/>
    <property type="match status" value="1"/>
</dbReference>
<dbReference type="PANTHER" id="PTHR30352">
    <property type="entry name" value="PYRUVATE FORMATE-LYASE-ACTIVATING ENZYME"/>
    <property type="match status" value="1"/>
</dbReference>
<dbReference type="InterPro" id="IPR040074">
    <property type="entry name" value="BssD/PflA/YjjW"/>
</dbReference>
<keyword evidence="3" id="KW-0004">4Fe-4S</keyword>
<dbReference type="RefSeq" id="WP_273189729.1">
    <property type="nucleotide sequence ID" value="NZ_DYUZ01000017.1"/>
</dbReference>
<dbReference type="InterPro" id="IPR034457">
    <property type="entry name" value="Organic_radical-activating"/>
</dbReference>
<dbReference type="Proteomes" id="UP000753256">
    <property type="component" value="Unassembled WGS sequence"/>
</dbReference>
<feature type="domain" description="Radical SAM core" evidence="11">
    <location>
        <begin position="42"/>
        <end position="321"/>
    </location>
</feature>
<dbReference type="Gene3D" id="3.20.20.70">
    <property type="entry name" value="Aldolase class I"/>
    <property type="match status" value="1"/>
</dbReference>
<keyword evidence="5" id="KW-0479">Metal-binding</keyword>
<evidence type="ECO:0000259" key="10">
    <source>
        <dbReference type="PROSITE" id="PS51379"/>
    </source>
</evidence>
<dbReference type="InterPro" id="IPR007197">
    <property type="entry name" value="rSAM"/>
</dbReference>
<sequence>MADERLHADKQPHAPSGAPLLDAACGHDPVGLVMNIQSYSTKDGPGIRSTVFMVGCNLRCLWCSNPESMYPGKKVMYHANLCHRCGACAQHARPAGSITVAEDGCTIDRGNIENLFELPDVCNYDAYELKGREMRASEVASKLLRDKAFYETSGGGVTFSGGECLMQADFVRAVAERLHAEGVQIALDTAGLWDYDRMHPVLDLADLVLYDIKAWDPEIHRRCTGQDNARILENARRLAANGHELIVRLVVVPGYNDERGDVERRLDFISSLGSAVRQVDVLKYHKLGLGKYRDLGLEYPIPDVPEPTDQDMQWILDYGRKLGLTMTVSG</sequence>
<dbReference type="GO" id="GO:0046872">
    <property type="term" value="F:metal ion binding"/>
    <property type="evidence" value="ECO:0007669"/>
    <property type="project" value="UniProtKB-KW"/>
</dbReference>
<evidence type="ECO:0000256" key="9">
    <source>
        <dbReference type="ARBA" id="ARBA00047365"/>
    </source>
</evidence>
<name>A0A921IW55_9ACTN</name>
<dbReference type="PIRSF" id="PIRSF000371">
    <property type="entry name" value="PFL_act_enz"/>
    <property type="match status" value="1"/>
</dbReference>
<dbReference type="InterPro" id="IPR001989">
    <property type="entry name" value="Radical_activat_CS"/>
</dbReference>
<keyword evidence="8" id="KW-0411">Iron-sulfur</keyword>
<evidence type="ECO:0000256" key="7">
    <source>
        <dbReference type="ARBA" id="ARBA00023004"/>
    </source>
</evidence>
<dbReference type="InterPro" id="IPR012839">
    <property type="entry name" value="Organic_radical_activase"/>
</dbReference>
<evidence type="ECO:0000256" key="8">
    <source>
        <dbReference type="ARBA" id="ARBA00023014"/>
    </source>
</evidence>
<dbReference type="InterPro" id="IPR017896">
    <property type="entry name" value="4Fe4S_Fe-S-bd"/>
</dbReference>
<dbReference type="SFLD" id="SFLDS00029">
    <property type="entry name" value="Radical_SAM"/>
    <property type="match status" value="1"/>
</dbReference>
<evidence type="ECO:0000313" key="12">
    <source>
        <dbReference type="EMBL" id="HJG37147.1"/>
    </source>
</evidence>
<reference evidence="12" key="1">
    <citation type="journal article" date="2021" name="PeerJ">
        <title>Extensive microbial diversity within the chicken gut microbiome revealed by metagenomics and culture.</title>
        <authorList>
            <person name="Gilroy R."/>
            <person name="Ravi A."/>
            <person name="Getino M."/>
            <person name="Pursley I."/>
            <person name="Horton D.L."/>
            <person name="Alikhan N.F."/>
            <person name="Baker D."/>
            <person name="Gharbi K."/>
            <person name="Hall N."/>
            <person name="Watson M."/>
            <person name="Adriaenssens E.M."/>
            <person name="Foster-Nyarko E."/>
            <person name="Jarju S."/>
            <person name="Secka A."/>
            <person name="Antonio M."/>
            <person name="Oren A."/>
            <person name="Chaudhuri R.R."/>
            <person name="La Ragione R."/>
            <person name="Hildebrand F."/>
            <person name="Pallen M.J."/>
        </authorList>
    </citation>
    <scope>NUCLEOTIDE SEQUENCE</scope>
    <source>
        <strain evidence="12">ChiHjej13B12-9602</strain>
    </source>
</reference>
<gene>
    <name evidence="12" type="ORF">K8V70_04705</name>
</gene>
<dbReference type="PROSITE" id="PS51379">
    <property type="entry name" value="4FE4S_FER_2"/>
    <property type="match status" value="1"/>
</dbReference>
<dbReference type="AlphaFoldDB" id="A0A921IW55"/>
<evidence type="ECO:0000256" key="2">
    <source>
        <dbReference type="ARBA" id="ARBA00009777"/>
    </source>
</evidence>
<organism evidence="12 13">
    <name type="scientific">Enorma phocaeensis</name>
    <dbReference type="NCBI Taxonomy" id="1871019"/>
    <lineage>
        <taxon>Bacteria</taxon>
        <taxon>Bacillati</taxon>
        <taxon>Actinomycetota</taxon>
        <taxon>Coriobacteriia</taxon>
        <taxon>Coriobacteriales</taxon>
        <taxon>Coriobacteriaceae</taxon>
        <taxon>Enorma</taxon>
    </lineage>
</organism>
<dbReference type="SFLD" id="SFLDG01118">
    <property type="entry name" value="activating_enzymes__group_2"/>
    <property type="match status" value="1"/>
</dbReference>
<feature type="domain" description="4Fe-4S ferredoxin-type" evidence="10">
    <location>
        <begin position="73"/>
        <end position="103"/>
    </location>
</feature>
<evidence type="ECO:0000313" key="13">
    <source>
        <dbReference type="Proteomes" id="UP000753256"/>
    </source>
</evidence>
<comment type="cofactor">
    <cofactor evidence="1">
        <name>[4Fe-4S] cluster</name>
        <dbReference type="ChEBI" id="CHEBI:49883"/>
    </cofactor>
</comment>
<dbReference type="Pfam" id="PF04055">
    <property type="entry name" value="Radical_SAM"/>
    <property type="match status" value="1"/>
</dbReference>
<proteinExistence type="inferred from homology"/>
<protein>
    <submittedName>
        <fullName evidence="12">Glycyl-radical enzyme activating protein</fullName>
    </submittedName>
</protein>
<evidence type="ECO:0000256" key="1">
    <source>
        <dbReference type="ARBA" id="ARBA00001966"/>
    </source>
</evidence>
<dbReference type="PROSITE" id="PS51918">
    <property type="entry name" value="RADICAL_SAM"/>
    <property type="match status" value="1"/>
</dbReference>
<dbReference type="GO" id="GO:0016491">
    <property type="term" value="F:oxidoreductase activity"/>
    <property type="evidence" value="ECO:0007669"/>
    <property type="project" value="UniProtKB-KW"/>
</dbReference>
<dbReference type="NCBIfam" id="TIGR02494">
    <property type="entry name" value="PFLE_PFLC"/>
    <property type="match status" value="1"/>
</dbReference>
<comment type="similarity">
    <text evidence="2">Belongs to the organic radical-activating enzymes family.</text>
</comment>
<dbReference type="PANTHER" id="PTHR30352:SF4">
    <property type="entry name" value="PYRUVATE FORMATE-LYASE 2-ACTIVATING ENZYME"/>
    <property type="match status" value="1"/>
</dbReference>
<keyword evidence="6" id="KW-0560">Oxidoreductase</keyword>
<comment type="catalytic activity">
    <reaction evidence="9">
        <text>glycyl-[protein] + reduced [flavodoxin] + S-adenosyl-L-methionine = glycin-2-yl radical-[protein] + semiquinone [flavodoxin] + 5'-deoxyadenosine + L-methionine + H(+)</text>
        <dbReference type="Rhea" id="RHEA:61976"/>
        <dbReference type="Rhea" id="RHEA-COMP:10622"/>
        <dbReference type="Rhea" id="RHEA-COMP:14480"/>
        <dbReference type="Rhea" id="RHEA-COMP:15993"/>
        <dbReference type="Rhea" id="RHEA-COMP:15994"/>
        <dbReference type="ChEBI" id="CHEBI:15378"/>
        <dbReference type="ChEBI" id="CHEBI:17319"/>
        <dbReference type="ChEBI" id="CHEBI:29947"/>
        <dbReference type="ChEBI" id="CHEBI:32722"/>
        <dbReference type="ChEBI" id="CHEBI:57618"/>
        <dbReference type="ChEBI" id="CHEBI:57844"/>
        <dbReference type="ChEBI" id="CHEBI:59789"/>
        <dbReference type="ChEBI" id="CHEBI:140311"/>
    </reaction>
</comment>